<dbReference type="AlphaFoldDB" id="A0A975PP94"/>
<protein>
    <submittedName>
        <fullName evidence="1">Uncharacterized protein</fullName>
    </submittedName>
</protein>
<proteinExistence type="predicted"/>
<evidence type="ECO:0000313" key="1">
    <source>
        <dbReference type="EMBL" id="QUJ78125.1"/>
    </source>
</evidence>
<sequence>MISFEERVAAFNGVLALSDPYARRIQQFSHDVVLRLTEKRPLAVSQRARLLTQDPDVIAPALEEYAKVVRLSAIRLRELLAQEQIIPAVLAARGWPDVYWRSIEHVLNDFATPVDPVLPHPHEFSRVQIAEIKRVFPISSTAKDPMQGHGETFLANLRDQGNPWR</sequence>
<accession>A0A975PP94</accession>
<dbReference type="EMBL" id="CP073582">
    <property type="protein sequence ID" value="QUJ78125.1"/>
    <property type="molecule type" value="Genomic_DNA"/>
</dbReference>
<keyword evidence="2" id="KW-1185">Reference proteome</keyword>
<dbReference type="RefSeq" id="WP_212706317.1">
    <property type="nucleotide sequence ID" value="NZ_CP073582.1"/>
</dbReference>
<evidence type="ECO:0000313" key="2">
    <source>
        <dbReference type="Proteomes" id="UP000683291"/>
    </source>
</evidence>
<reference evidence="1" key="1">
    <citation type="submission" date="2021-04" db="EMBL/GenBank/DDBJ databases">
        <title>Complete genome sequence for Sulfitobacter sp. strain JK7-1.</title>
        <authorList>
            <person name="Park S.-J."/>
        </authorList>
    </citation>
    <scope>NUCLEOTIDE SEQUENCE</scope>
    <source>
        <strain evidence="1">JK7-1</strain>
    </source>
</reference>
<gene>
    <name evidence="1" type="ORF">KDD17_17440</name>
</gene>
<dbReference type="Proteomes" id="UP000683291">
    <property type="component" value="Chromosome pJK7-1-1"/>
</dbReference>
<dbReference type="KEGG" id="sual:KDD17_17440"/>
<name>A0A975PP94_9RHOB</name>
<organism evidence="1 2">
    <name type="scientific">Sulfitobacter albidus</name>
    <dbReference type="NCBI Taxonomy" id="2829501"/>
    <lineage>
        <taxon>Bacteria</taxon>
        <taxon>Pseudomonadati</taxon>
        <taxon>Pseudomonadota</taxon>
        <taxon>Alphaproteobacteria</taxon>
        <taxon>Rhodobacterales</taxon>
        <taxon>Roseobacteraceae</taxon>
        <taxon>Sulfitobacter</taxon>
    </lineage>
</organism>